<sequence length="412" mass="46539">MKTNQMRLHITGLSTVIIGLLAIVSCKKMDDQYRAFIEGGETIYVGKTDSLAVHGGNGRVEVSWLLISDPKVTGYRLFWNNGKDSLQGDLSKTSTIDTVRVTITDLAEGIHHFDVFLFDRYGNSSVKSSISGKSYGERYQRSLLNRAYRTIRRIGNDLEIGWMPADNTMADVELHYVAENGENVVHQVAPYRVLDTLSNFPRAGKFTYRTAFLPEAAALDTFYSEQEVFQEVLEEALLDKAVWSLNALPSDTYLPEFNDWKIENLWDNQISSPNFFYMNPNLPELSLPNWFTLDLGYASRLTKITVNQLSHDPYWMFNVGAPKQFEIYGSNDPASDGSWDSWTLLGTFESVKPSGLPVGEVSEQDAAIAVAGETFNFPATDKFYQYIRFKTNATWGGNLNVMIAELTFWGYQ</sequence>
<keyword evidence="3" id="KW-1185">Reference proteome</keyword>
<evidence type="ECO:0000259" key="1">
    <source>
        <dbReference type="Pfam" id="PF16391"/>
    </source>
</evidence>
<gene>
    <name evidence="2" type="ORF">GCM10007415_12300</name>
</gene>
<dbReference type="Pfam" id="PF16391">
    <property type="entry name" value="DUF5000"/>
    <property type="match status" value="1"/>
</dbReference>
<dbReference type="InterPro" id="IPR013783">
    <property type="entry name" value="Ig-like_fold"/>
</dbReference>
<dbReference type="InterPro" id="IPR032164">
    <property type="entry name" value="DUF5000"/>
</dbReference>
<reference evidence="2" key="1">
    <citation type="journal article" date="2014" name="Int. J. Syst. Evol. Microbiol.">
        <title>Complete genome sequence of Corynebacterium casei LMG S-19264T (=DSM 44701T), isolated from a smear-ripened cheese.</title>
        <authorList>
            <consortium name="US DOE Joint Genome Institute (JGI-PGF)"/>
            <person name="Walter F."/>
            <person name="Albersmeier A."/>
            <person name="Kalinowski J."/>
            <person name="Ruckert C."/>
        </authorList>
    </citation>
    <scope>NUCLEOTIDE SEQUENCE</scope>
    <source>
        <strain evidence="2">CGMCC 1.12195</strain>
    </source>
</reference>
<organism evidence="2 3">
    <name type="scientific">Parapedobacter pyrenivorans</name>
    <dbReference type="NCBI Taxonomy" id="1305674"/>
    <lineage>
        <taxon>Bacteria</taxon>
        <taxon>Pseudomonadati</taxon>
        <taxon>Bacteroidota</taxon>
        <taxon>Sphingobacteriia</taxon>
        <taxon>Sphingobacteriales</taxon>
        <taxon>Sphingobacteriaceae</taxon>
        <taxon>Parapedobacter</taxon>
    </lineage>
</organism>
<dbReference type="RefSeq" id="WP_188505014.1">
    <property type="nucleotide sequence ID" value="NZ_BMER01000001.1"/>
</dbReference>
<dbReference type="AlphaFoldDB" id="A0A917HJC5"/>
<accession>A0A917HJC5</accession>
<comment type="caution">
    <text evidence="2">The sequence shown here is derived from an EMBL/GenBank/DDBJ whole genome shotgun (WGS) entry which is preliminary data.</text>
</comment>
<evidence type="ECO:0000313" key="2">
    <source>
        <dbReference type="EMBL" id="GGG81240.1"/>
    </source>
</evidence>
<dbReference type="SUPFAM" id="SSF49785">
    <property type="entry name" value="Galactose-binding domain-like"/>
    <property type="match status" value="1"/>
</dbReference>
<feature type="domain" description="DUF5000" evidence="1">
    <location>
        <begin position="266"/>
        <end position="410"/>
    </location>
</feature>
<dbReference type="EMBL" id="BMER01000001">
    <property type="protein sequence ID" value="GGG81240.1"/>
    <property type="molecule type" value="Genomic_DNA"/>
</dbReference>
<dbReference type="Pfam" id="PF16389">
    <property type="entry name" value="DUF4998"/>
    <property type="match status" value="1"/>
</dbReference>
<protein>
    <recommendedName>
        <fullName evidence="1">DUF5000 domain-containing protein</fullName>
    </recommendedName>
</protein>
<dbReference type="PROSITE" id="PS51257">
    <property type="entry name" value="PROKAR_LIPOPROTEIN"/>
    <property type="match status" value="1"/>
</dbReference>
<dbReference type="Proteomes" id="UP000660862">
    <property type="component" value="Unassembled WGS sequence"/>
</dbReference>
<dbReference type="InterPro" id="IPR008979">
    <property type="entry name" value="Galactose-bd-like_sf"/>
</dbReference>
<name>A0A917HJC5_9SPHI</name>
<dbReference type="Gene3D" id="2.60.40.10">
    <property type="entry name" value="Immunoglobulins"/>
    <property type="match status" value="1"/>
</dbReference>
<dbReference type="Gene3D" id="2.60.120.260">
    <property type="entry name" value="Galactose-binding domain-like"/>
    <property type="match status" value="1"/>
</dbReference>
<proteinExistence type="predicted"/>
<reference evidence="2" key="2">
    <citation type="submission" date="2020-09" db="EMBL/GenBank/DDBJ databases">
        <authorList>
            <person name="Sun Q."/>
            <person name="Zhou Y."/>
        </authorList>
    </citation>
    <scope>NUCLEOTIDE SEQUENCE</scope>
    <source>
        <strain evidence="2">CGMCC 1.12195</strain>
    </source>
</reference>
<evidence type="ECO:0000313" key="3">
    <source>
        <dbReference type="Proteomes" id="UP000660862"/>
    </source>
</evidence>